<sequence length="373" mass="41461">MDFVFIKWSSSVSELAAGGAEAGSALARACLALEPLALSNGKLLARLDRLLANAPRPDANDTEEPEYKKIDDVLYEHLLSTMDAYLWYSSRAGSLVGVVESVRRRGNDAGRAAALFDSKAPIPLAALLLRPLHRALHYHRLAEELYASNPSASACGARELSARLDTAARAQLQHGENHAALCQLQRDLAGEDINLLLSATNDNEYTGWYSALSSAIENARDKFTDVDTELTPYEQETECPSAASSAGGGLAHVCWHRFTSLDTLHLHLAMRTQLSGYLLRKFKKSPGWQKLWVVFAISTLFFYKSWQDETPLASLPLLGYSVGAPTSEDNIDKDFVFKLQFKNHVYFFRADSLYTFNRWTEVLQTATMRPEHN</sequence>
<protein>
    <recommendedName>
        <fullName evidence="1">PH domain-containing protein</fullName>
    </recommendedName>
</protein>
<name>A0A922MCI6_SPOEX</name>
<proteinExistence type="predicted"/>
<comment type="caution">
    <text evidence="2">The sequence shown here is derived from an EMBL/GenBank/DDBJ whole genome shotgun (WGS) entry which is preliminary data.</text>
</comment>
<dbReference type="CDD" id="cd13235">
    <property type="entry name" value="PH2_FARP1-like"/>
    <property type="match status" value="1"/>
</dbReference>
<evidence type="ECO:0000259" key="1">
    <source>
        <dbReference type="PROSITE" id="PS50003"/>
    </source>
</evidence>
<accession>A0A922MCI6</accession>
<evidence type="ECO:0000313" key="2">
    <source>
        <dbReference type="EMBL" id="KAH9634465.1"/>
    </source>
</evidence>
<dbReference type="InterPro" id="IPR011993">
    <property type="entry name" value="PH-like_dom_sf"/>
</dbReference>
<dbReference type="SMART" id="SM00233">
    <property type="entry name" value="PH"/>
    <property type="match status" value="1"/>
</dbReference>
<dbReference type="PANTHER" id="PTHR45858">
    <property type="entry name" value="FERM DOMAIN CONTAINING PROTEIN"/>
    <property type="match status" value="1"/>
</dbReference>
<reference evidence="2" key="1">
    <citation type="journal article" date="2021" name="G3 (Bethesda)">
        <title>Genome and transcriptome analysis of the beet armyworm Spodoptera exigua reveals targets for pest control. .</title>
        <authorList>
            <person name="Simon S."/>
            <person name="Breeschoten T."/>
            <person name="Jansen H.J."/>
            <person name="Dirks R.P."/>
            <person name="Schranz M.E."/>
            <person name="Ros V.I.D."/>
        </authorList>
    </citation>
    <scope>NUCLEOTIDE SEQUENCE</scope>
    <source>
        <strain evidence="2">TB_SE_WUR_2020</strain>
    </source>
</reference>
<dbReference type="PANTHER" id="PTHR45858:SF5">
    <property type="entry name" value="MOESIN_EZRIN_RADIXIN HOMOLOG 1"/>
    <property type="match status" value="1"/>
</dbReference>
<gene>
    <name evidence="2" type="ORF">HF086_008299</name>
</gene>
<dbReference type="SUPFAM" id="SSF48065">
    <property type="entry name" value="DBL homology domain (DH-domain)"/>
    <property type="match status" value="1"/>
</dbReference>
<dbReference type="EMBL" id="JACEFF010000610">
    <property type="protein sequence ID" value="KAH9634465.1"/>
    <property type="molecule type" value="Genomic_DNA"/>
</dbReference>
<dbReference type="PROSITE" id="PS50003">
    <property type="entry name" value="PH_DOMAIN"/>
    <property type="match status" value="1"/>
</dbReference>
<dbReference type="Gene3D" id="2.30.29.30">
    <property type="entry name" value="Pleckstrin-homology domain (PH domain)/Phosphotyrosine-binding domain (PTB)"/>
    <property type="match status" value="1"/>
</dbReference>
<dbReference type="AlphaFoldDB" id="A0A922MCI6"/>
<dbReference type="InterPro" id="IPR051835">
    <property type="entry name" value="RAC1-GEF"/>
</dbReference>
<dbReference type="Proteomes" id="UP000814243">
    <property type="component" value="Unassembled WGS sequence"/>
</dbReference>
<dbReference type="InterPro" id="IPR001849">
    <property type="entry name" value="PH_domain"/>
</dbReference>
<dbReference type="Pfam" id="PF00169">
    <property type="entry name" value="PH"/>
    <property type="match status" value="1"/>
</dbReference>
<evidence type="ECO:0000313" key="3">
    <source>
        <dbReference type="Proteomes" id="UP000814243"/>
    </source>
</evidence>
<organism evidence="2 3">
    <name type="scientific">Spodoptera exigua</name>
    <name type="common">Beet armyworm</name>
    <name type="synonym">Noctua fulgens</name>
    <dbReference type="NCBI Taxonomy" id="7107"/>
    <lineage>
        <taxon>Eukaryota</taxon>
        <taxon>Metazoa</taxon>
        <taxon>Ecdysozoa</taxon>
        <taxon>Arthropoda</taxon>
        <taxon>Hexapoda</taxon>
        <taxon>Insecta</taxon>
        <taxon>Pterygota</taxon>
        <taxon>Neoptera</taxon>
        <taxon>Endopterygota</taxon>
        <taxon>Lepidoptera</taxon>
        <taxon>Glossata</taxon>
        <taxon>Ditrysia</taxon>
        <taxon>Noctuoidea</taxon>
        <taxon>Noctuidae</taxon>
        <taxon>Amphipyrinae</taxon>
        <taxon>Spodoptera</taxon>
    </lineage>
</organism>
<dbReference type="SUPFAM" id="SSF50729">
    <property type="entry name" value="PH domain-like"/>
    <property type="match status" value="1"/>
</dbReference>
<dbReference type="GO" id="GO:0005085">
    <property type="term" value="F:guanyl-nucleotide exchange factor activity"/>
    <property type="evidence" value="ECO:0007669"/>
    <property type="project" value="TreeGrafter"/>
</dbReference>
<dbReference type="FunFam" id="2.30.29.30:FF:000046">
    <property type="entry name" value="FERM, RhoGEF and pleckstrin domain-containing protein 1"/>
    <property type="match status" value="1"/>
</dbReference>
<feature type="domain" description="PH" evidence="1">
    <location>
        <begin position="271"/>
        <end position="368"/>
    </location>
</feature>
<dbReference type="InterPro" id="IPR035899">
    <property type="entry name" value="DBL_dom_sf"/>
</dbReference>